<dbReference type="PANTHER" id="PTHR33877:SF2">
    <property type="entry name" value="OS07G0170200 PROTEIN"/>
    <property type="match status" value="1"/>
</dbReference>
<dbReference type="InterPro" id="IPR002711">
    <property type="entry name" value="HNH"/>
</dbReference>
<keyword evidence="4" id="KW-1185">Reference proteome</keyword>
<dbReference type="Pfam" id="PF01844">
    <property type="entry name" value="HNH"/>
    <property type="match status" value="1"/>
</dbReference>
<dbReference type="InterPro" id="IPR003615">
    <property type="entry name" value="HNH_nuc"/>
</dbReference>
<accession>A0A848M0Z5</accession>
<evidence type="ECO:0000313" key="3">
    <source>
        <dbReference type="EMBL" id="NMO94435.1"/>
    </source>
</evidence>
<gene>
    <name evidence="3" type="ORF">HII30_01370</name>
</gene>
<dbReference type="CDD" id="cd00085">
    <property type="entry name" value="HNHc"/>
    <property type="match status" value="1"/>
</dbReference>
<reference evidence="3 4" key="1">
    <citation type="submission" date="2020-04" db="EMBL/GenBank/DDBJ databases">
        <title>Paenibacillus algicola sp. nov., a novel marine bacterium producing alginate lyase.</title>
        <authorList>
            <person name="Huang H."/>
        </authorList>
    </citation>
    <scope>NUCLEOTIDE SEQUENCE [LARGE SCALE GENOMIC DNA]</scope>
    <source>
        <strain evidence="3 4">L7-75</strain>
    </source>
</reference>
<dbReference type="Proteomes" id="UP000565468">
    <property type="component" value="Unassembled WGS sequence"/>
</dbReference>
<keyword evidence="3" id="KW-0255">Endonuclease</keyword>
<protein>
    <submittedName>
        <fullName evidence="3">HNH endonuclease</fullName>
    </submittedName>
</protein>
<dbReference type="EMBL" id="JABBPN010000001">
    <property type="protein sequence ID" value="NMO94435.1"/>
    <property type="molecule type" value="Genomic_DNA"/>
</dbReference>
<organism evidence="3 4">
    <name type="scientific">Paenibacillus lemnae</name>
    <dbReference type="NCBI Taxonomy" id="1330551"/>
    <lineage>
        <taxon>Bacteria</taxon>
        <taxon>Bacillati</taxon>
        <taxon>Bacillota</taxon>
        <taxon>Bacilli</taxon>
        <taxon>Bacillales</taxon>
        <taxon>Paenibacillaceae</taxon>
        <taxon>Paenibacillus</taxon>
    </lineage>
</organism>
<feature type="compositionally biased region" description="Basic and acidic residues" evidence="1">
    <location>
        <begin position="13"/>
        <end position="31"/>
    </location>
</feature>
<feature type="compositionally biased region" description="Basic residues" evidence="1">
    <location>
        <begin position="32"/>
        <end position="48"/>
    </location>
</feature>
<dbReference type="PANTHER" id="PTHR33877">
    <property type="entry name" value="SLL1193 PROTEIN"/>
    <property type="match status" value="1"/>
</dbReference>
<proteinExistence type="predicted"/>
<feature type="compositionally biased region" description="Pro residues" evidence="1">
    <location>
        <begin position="90"/>
        <end position="103"/>
    </location>
</feature>
<dbReference type="RefSeq" id="WP_169503127.1">
    <property type="nucleotide sequence ID" value="NZ_JABBPN010000001.1"/>
</dbReference>
<dbReference type="GO" id="GO:0004519">
    <property type="term" value="F:endonuclease activity"/>
    <property type="evidence" value="ECO:0007669"/>
    <property type="project" value="UniProtKB-KW"/>
</dbReference>
<evidence type="ECO:0000256" key="1">
    <source>
        <dbReference type="SAM" id="MobiDB-lite"/>
    </source>
</evidence>
<keyword evidence="3" id="KW-0378">Hydrolase</keyword>
<dbReference type="SMART" id="SM00507">
    <property type="entry name" value="HNHc"/>
    <property type="match status" value="1"/>
</dbReference>
<dbReference type="Gene3D" id="1.10.30.50">
    <property type="match status" value="1"/>
</dbReference>
<sequence>MNAETSASLPAIKELREDSAQEDVLHQDGGHKKSRSQKRRAARKRAKARAQASKETPLKQAVPAKQPPDAVIRHTILNTDRALNKRPSAPARPPLIPGQPDPYDPSRLKPTRSGMIRMRGRTDRNRRWQQDIDPVLAEILVRESAAVVVNRHTIRRLYTNKGFRRYILERDQYRCFFCGGRGDTIDHLLPRAKGGHTTPMNCVCACMECNQSKADRDLEDFIHASR</sequence>
<keyword evidence="3" id="KW-0540">Nuclease</keyword>
<feature type="region of interest" description="Disordered" evidence="1">
    <location>
        <begin position="1"/>
        <end position="111"/>
    </location>
</feature>
<evidence type="ECO:0000259" key="2">
    <source>
        <dbReference type="SMART" id="SM00507"/>
    </source>
</evidence>
<name>A0A848M0Z5_PAELE</name>
<dbReference type="AlphaFoldDB" id="A0A848M0Z5"/>
<dbReference type="InterPro" id="IPR052892">
    <property type="entry name" value="NA-targeting_endonuclease"/>
</dbReference>
<feature type="domain" description="HNH nuclease" evidence="2">
    <location>
        <begin position="162"/>
        <end position="211"/>
    </location>
</feature>
<comment type="caution">
    <text evidence="3">The sequence shown here is derived from an EMBL/GenBank/DDBJ whole genome shotgun (WGS) entry which is preliminary data.</text>
</comment>
<evidence type="ECO:0000313" key="4">
    <source>
        <dbReference type="Proteomes" id="UP000565468"/>
    </source>
</evidence>